<sequence>MSSPATNVPFTAYRLSQPTPEDKFISIGECASTKKEITICYQTHGDPSHPPLLLIPGLESPLYSYNEVFVNLLVQRGFYVVRYDNRDSGCSTHLDGFPTVALPRMILPEWASLGEGAPPYRLEDMANDGLKLIDRLGLTKGGKKVHIFGGSMGGMIVQLMAIQSPQTIASLNILYSHSGGPAVVPQTLAVSAFFLDKPESDSEADQLAYRKREATIFAGDYPIDEAYVEKKYKLLSTRCPFDQEAVVRQMWAIRRAASRVEALQALNPDSTIPGSDTKPVLPVTIIHGLEDTTVPHENGVQLAKLIHHSKLVSFAHMGHSLPVPVLSPIADELALHIKTN</sequence>
<feature type="domain" description="AB hydrolase-1" evidence="1">
    <location>
        <begin position="50"/>
        <end position="321"/>
    </location>
</feature>
<dbReference type="GO" id="GO:0004177">
    <property type="term" value="F:aminopeptidase activity"/>
    <property type="evidence" value="ECO:0007669"/>
    <property type="project" value="UniProtKB-KW"/>
</dbReference>
<dbReference type="Gene3D" id="3.40.50.1820">
    <property type="entry name" value="alpha/beta hydrolase"/>
    <property type="match status" value="1"/>
</dbReference>
<dbReference type="PANTHER" id="PTHR43433">
    <property type="entry name" value="HYDROLASE, ALPHA/BETA FOLD FAMILY PROTEIN"/>
    <property type="match status" value="1"/>
</dbReference>
<dbReference type="VEuPathDB" id="TriTrypDB:ADEAN_000918700"/>
<dbReference type="SUPFAM" id="SSF53474">
    <property type="entry name" value="alpha/beta-Hydrolases"/>
    <property type="match status" value="1"/>
</dbReference>
<evidence type="ECO:0000313" key="2">
    <source>
        <dbReference type="EMBL" id="CAD2221655.1"/>
    </source>
</evidence>
<dbReference type="AlphaFoldDB" id="A0A7G2CQ98"/>
<accession>A0A7G2CQ98</accession>
<reference evidence="2 3" key="1">
    <citation type="submission" date="2020-08" db="EMBL/GenBank/DDBJ databases">
        <authorList>
            <person name="Newling K."/>
            <person name="Davey J."/>
            <person name="Forrester S."/>
        </authorList>
    </citation>
    <scope>NUCLEOTIDE SEQUENCE [LARGE SCALE GENOMIC DNA]</scope>
    <source>
        <strain evidence="3">Crithidia deanei Carvalho (ATCC PRA-265)</strain>
    </source>
</reference>
<gene>
    <name evidence="2" type="ORF">ADEAN_000918700</name>
</gene>
<dbReference type="Pfam" id="PF00561">
    <property type="entry name" value="Abhydrolase_1"/>
    <property type="match status" value="1"/>
</dbReference>
<keyword evidence="2" id="KW-0645">Protease</keyword>
<dbReference type="InterPro" id="IPR050471">
    <property type="entry name" value="AB_hydrolase"/>
</dbReference>
<keyword evidence="2" id="KW-0378">Hydrolase</keyword>
<keyword evidence="3" id="KW-1185">Reference proteome</keyword>
<dbReference type="InterPro" id="IPR000073">
    <property type="entry name" value="AB_hydrolase_1"/>
</dbReference>
<evidence type="ECO:0000313" key="3">
    <source>
        <dbReference type="Proteomes" id="UP000515908"/>
    </source>
</evidence>
<organism evidence="2 3">
    <name type="scientific">Angomonas deanei</name>
    <dbReference type="NCBI Taxonomy" id="59799"/>
    <lineage>
        <taxon>Eukaryota</taxon>
        <taxon>Discoba</taxon>
        <taxon>Euglenozoa</taxon>
        <taxon>Kinetoplastea</taxon>
        <taxon>Metakinetoplastina</taxon>
        <taxon>Trypanosomatida</taxon>
        <taxon>Trypanosomatidae</taxon>
        <taxon>Strigomonadinae</taxon>
        <taxon>Angomonas</taxon>
    </lineage>
</organism>
<dbReference type="InterPro" id="IPR029058">
    <property type="entry name" value="AB_hydrolase_fold"/>
</dbReference>
<dbReference type="EMBL" id="LR877166">
    <property type="protein sequence ID" value="CAD2221655.1"/>
    <property type="molecule type" value="Genomic_DNA"/>
</dbReference>
<evidence type="ECO:0000259" key="1">
    <source>
        <dbReference type="Pfam" id="PF00561"/>
    </source>
</evidence>
<dbReference type="PANTHER" id="PTHR43433:SF7">
    <property type="entry name" value="ALPHA_BETA FOLD FAMILY, PUTATIVE-RELATED"/>
    <property type="match status" value="1"/>
</dbReference>
<protein>
    <submittedName>
        <fullName evidence="2">Alpha/beta hydrolase fold/Serine aminopeptidase, S33/Alpha/beta hydrolase family, putative</fullName>
    </submittedName>
</protein>
<keyword evidence="2" id="KW-0031">Aminopeptidase</keyword>
<dbReference type="Proteomes" id="UP000515908">
    <property type="component" value="Chromosome 22"/>
</dbReference>
<name>A0A7G2CQ98_9TRYP</name>
<proteinExistence type="predicted"/>